<dbReference type="AlphaFoldDB" id="A0ABD7S2U5"/>
<keyword evidence="2" id="KW-1185">Reference proteome</keyword>
<proteinExistence type="predicted"/>
<accession>A0ABD7S2U5</accession>
<comment type="caution">
    <text evidence="1">The sequence shown here is derived from an EMBL/GenBank/DDBJ whole genome shotgun (WGS) entry which is preliminary data.</text>
</comment>
<feature type="non-terminal residue" evidence="1">
    <location>
        <position position="1"/>
    </location>
</feature>
<dbReference type="Proteomes" id="UP000320455">
    <property type="component" value="Unassembled WGS sequence"/>
</dbReference>
<sequence>RLKDIVEPGRLGALPIDELRKRDMDTDGDDAFVYAGYPKLAALISRVMDRKAVLGRQKSFKPPKTATPAIDPVSGHYQPGRLSEIMSLKRGQRITSAAATLASRFMGQPDDLREAM</sequence>
<dbReference type="EMBL" id="VOCK01000305">
    <property type="protein sequence ID" value="TWQ42953.1"/>
    <property type="molecule type" value="Genomic_DNA"/>
</dbReference>
<evidence type="ECO:0000313" key="2">
    <source>
        <dbReference type="Proteomes" id="UP000320455"/>
    </source>
</evidence>
<evidence type="ECO:0000313" key="1">
    <source>
        <dbReference type="EMBL" id="TWQ42953.1"/>
    </source>
</evidence>
<feature type="non-terminal residue" evidence="1">
    <location>
        <position position="116"/>
    </location>
</feature>
<reference evidence="2" key="1">
    <citation type="journal article" date="2020" name="Phytopathology">
        <title>Genomic acquisitions in emerging populations of Xanthomonas vasicola pv. vasculorum infecting corn in the U.S. and Argentina.</title>
        <authorList>
            <person name="Perez-Quintero A.L."/>
        </authorList>
    </citation>
    <scope>NUCLEOTIDE SEQUENCE [LARGE SCALE GENOMIC DNA]</scope>
    <source>
        <strain evidence="2">Xvh-L</strain>
    </source>
</reference>
<organism evidence="1 2">
    <name type="scientific">Xanthomonas vasicola</name>
    <dbReference type="NCBI Taxonomy" id="56459"/>
    <lineage>
        <taxon>Bacteria</taxon>
        <taxon>Pseudomonadati</taxon>
        <taxon>Pseudomonadota</taxon>
        <taxon>Gammaproteobacteria</taxon>
        <taxon>Lysobacterales</taxon>
        <taxon>Lysobacteraceae</taxon>
        <taxon>Xanthomonas</taxon>
    </lineage>
</organism>
<name>A0ABD7S2U5_XANVA</name>
<protein>
    <submittedName>
        <fullName evidence="1">Uncharacterized protein</fullName>
    </submittedName>
</protein>
<gene>
    <name evidence="1" type="ORF">FQK01_25225</name>
</gene>
<dbReference type="RefSeq" id="WP_146470605.1">
    <property type="nucleotide sequence ID" value="NZ_VOCK01000305.1"/>
</dbReference>